<reference evidence="3" key="2">
    <citation type="submission" date="2023-06" db="EMBL/GenBank/DDBJ databases">
        <authorList>
            <consortium name="Lawrence Berkeley National Laboratory"/>
            <person name="Mondo S.J."/>
            <person name="Hensen N."/>
            <person name="Bonometti L."/>
            <person name="Westerberg I."/>
            <person name="Brannstrom I.O."/>
            <person name="Guillou S."/>
            <person name="Cros-Aarteil S."/>
            <person name="Calhoun S."/>
            <person name="Haridas S."/>
            <person name="Kuo A."/>
            <person name="Pangilinan J."/>
            <person name="Riley R."/>
            <person name="Labutti K."/>
            <person name="Andreopoulos B."/>
            <person name="Lipzen A."/>
            <person name="Chen C."/>
            <person name="Yanf M."/>
            <person name="Daum C."/>
            <person name="Ng V."/>
            <person name="Clum A."/>
            <person name="Steindorff A."/>
            <person name="Ohm R."/>
            <person name="Martin F."/>
            <person name="Silar P."/>
            <person name="Natvig D."/>
            <person name="Lalanne C."/>
            <person name="Gautier V."/>
            <person name="Ament-Velasquez S.L."/>
            <person name="Kruys A."/>
            <person name="Hutchinson M.I."/>
            <person name="Powell A.J."/>
            <person name="Barry K."/>
            <person name="Miller A.N."/>
            <person name="Grigoriev I.V."/>
            <person name="Debuchy R."/>
            <person name="Gladieux P."/>
            <person name="Thoren M.H."/>
            <person name="Johannesson H."/>
        </authorList>
    </citation>
    <scope>NUCLEOTIDE SEQUENCE</scope>
    <source>
        <strain evidence="3">PSN324</strain>
    </source>
</reference>
<feature type="region of interest" description="Disordered" evidence="1">
    <location>
        <begin position="137"/>
        <end position="245"/>
    </location>
</feature>
<evidence type="ECO:0000313" key="3">
    <source>
        <dbReference type="EMBL" id="KAK4457338.1"/>
    </source>
</evidence>
<keyword evidence="4" id="KW-1185">Reference proteome</keyword>
<gene>
    <name evidence="3" type="ORF">QBC42DRAFT_291672</name>
</gene>
<accession>A0AAV9H9G9</accession>
<dbReference type="AlphaFoldDB" id="A0AAV9H9G9"/>
<reference evidence="3" key="1">
    <citation type="journal article" date="2023" name="Mol. Phylogenet. Evol.">
        <title>Genome-scale phylogeny and comparative genomics of the fungal order Sordariales.</title>
        <authorList>
            <person name="Hensen N."/>
            <person name="Bonometti L."/>
            <person name="Westerberg I."/>
            <person name="Brannstrom I.O."/>
            <person name="Guillou S."/>
            <person name="Cros-Aarteil S."/>
            <person name="Calhoun S."/>
            <person name="Haridas S."/>
            <person name="Kuo A."/>
            <person name="Mondo S."/>
            <person name="Pangilinan J."/>
            <person name="Riley R."/>
            <person name="LaButti K."/>
            <person name="Andreopoulos B."/>
            <person name="Lipzen A."/>
            <person name="Chen C."/>
            <person name="Yan M."/>
            <person name="Daum C."/>
            <person name="Ng V."/>
            <person name="Clum A."/>
            <person name="Steindorff A."/>
            <person name="Ohm R.A."/>
            <person name="Martin F."/>
            <person name="Silar P."/>
            <person name="Natvig D.O."/>
            <person name="Lalanne C."/>
            <person name="Gautier V."/>
            <person name="Ament-Velasquez S.L."/>
            <person name="Kruys A."/>
            <person name="Hutchinson M.I."/>
            <person name="Powell A.J."/>
            <person name="Barry K."/>
            <person name="Miller A.N."/>
            <person name="Grigoriev I.V."/>
            <person name="Debuchy R."/>
            <person name="Gladieux P."/>
            <person name="Hiltunen Thoren M."/>
            <person name="Johannesson H."/>
        </authorList>
    </citation>
    <scope>NUCLEOTIDE SEQUENCE</scope>
    <source>
        <strain evidence="3">PSN324</strain>
    </source>
</reference>
<dbReference type="InterPro" id="IPR018811">
    <property type="entry name" value="MRX11"/>
</dbReference>
<comment type="caution">
    <text evidence="3">The sequence shown here is derived from an EMBL/GenBank/DDBJ whole genome shotgun (WGS) entry which is preliminary data.</text>
</comment>
<dbReference type="PANTHER" id="PTHR28002">
    <property type="entry name" value="MIOREX COMPLEX COMPONENT 11"/>
    <property type="match status" value="1"/>
</dbReference>
<keyword evidence="2" id="KW-0812">Transmembrane</keyword>
<feature type="compositionally biased region" description="Pro residues" evidence="1">
    <location>
        <begin position="195"/>
        <end position="213"/>
    </location>
</feature>
<keyword evidence="2" id="KW-1133">Transmembrane helix</keyword>
<evidence type="ECO:0000256" key="2">
    <source>
        <dbReference type="SAM" id="Phobius"/>
    </source>
</evidence>
<dbReference type="Proteomes" id="UP001321749">
    <property type="component" value="Unassembled WGS sequence"/>
</dbReference>
<feature type="compositionally biased region" description="Polar residues" evidence="1">
    <location>
        <begin position="27"/>
        <end position="45"/>
    </location>
</feature>
<evidence type="ECO:0000256" key="1">
    <source>
        <dbReference type="SAM" id="MobiDB-lite"/>
    </source>
</evidence>
<organism evidence="3 4">
    <name type="scientific">Cladorrhinum samala</name>
    <dbReference type="NCBI Taxonomy" id="585594"/>
    <lineage>
        <taxon>Eukaryota</taxon>
        <taxon>Fungi</taxon>
        <taxon>Dikarya</taxon>
        <taxon>Ascomycota</taxon>
        <taxon>Pezizomycotina</taxon>
        <taxon>Sordariomycetes</taxon>
        <taxon>Sordariomycetidae</taxon>
        <taxon>Sordariales</taxon>
        <taxon>Podosporaceae</taxon>
        <taxon>Cladorrhinum</taxon>
    </lineage>
</organism>
<keyword evidence="2" id="KW-0472">Membrane</keyword>
<sequence>MTLGLSASRQNARRRENEAARPSSSETQHPSAEQSLKNVLDNSNKAAARAGKSPEIARETTDKTTVAAPAVTHEVVKPKVHEIMHEQIERDVHEHHVVQKIQPVVDVEVLPAKHYVPGPDGRLVEVAEQNLPGCTGENSNWHIGSGPSTSGCSVVPGDERKTSATTQEYQSAELEEGSVPVKRSGGIERTEDTITPPPPPPPPQMRAMPPRPPLFRHLFFRRPPPQPRSYTSPSQPPQPPEPTSAAISRADRILARLPRSLQKYTNRLRGAPATHVVAFLLLHEITAIVPVFALFGLFHYTEYDVPVDSFGDDIKEGAARMVKYLGKKGWVDLSGEGAGVESAGVTGQQGQGASWEAMKNYRVLWEFAAAYAVTKVLLPVRIGVSLWATPGFAGLLGRVRGLVRWAKR</sequence>
<evidence type="ECO:0000313" key="4">
    <source>
        <dbReference type="Proteomes" id="UP001321749"/>
    </source>
</evidence>
<dbReference type="Pfam" id="PF10306">
    <property type="entry name" value="FLILHELTA"/>
    <property type="match status" value="1"/>
</dbReference>
<name>A0AAV9H9G9_9PEZI</name>
<feature type="transmembrane region" description="Helical" evidence="2">
    <location>
        <begin position="276"/>
        <end position="300"/>
    </location>
</feature>
<proteinExistence type="predicted"/>
<feature type="region of interest" description="Disordered" evidence="1">
    <location>
        <begin position="1"/>
        <end position="64"/>
    </location>
</feature>
<feature type="compositionally biased region" description="Polar residues" evidence="1">
    <location>
        <begin position="137"/>
        <end position="152"/>
    </location>
</feature>
<dbReference type="GO" id="GO:0005739">
    <property type="term" value="C:mitochondrion"/>
    <property type="evidence" value="ECO:0007669"/>
    <property type="project" value="TreeGrafter"/>
</dbReference>
<dbReference type="PANTHER" id="PTHR28002:SF1">
    <property type="entry name" value="MIOREX COMPLEX COMPONENT 11"/>
    <property type="match status" value="1"/>
</dbReference>
<protein>
    <submittedName>
        <fullName evidence="3">Uncharacterized protein</fullName>
    </submittedName>
</protein>
<feature type="compositionally biased region" description="Low complexity" evidence="1">
    <location>
        <begin position="1"/>
        <end position="10"/>
    </location>
</feature>
<dbReference type="EMBL" id="MU865121">
    <property type="protein sequence ID" value="KAK4457338.1"/>
    <property type="molecule type" value="Genomic_DNA"/>
</dbReference>